<feature type="region of interest" description="Disordered" evidence="1">
    <location>
        <begin position="1616"/>
        <end position="1640"/>
    </location>
</feature>
<feature type="compositionally biased region" description="Low complexity" evidence="1">
    <location>
        <begin position="1623"/>
        <end position="1636"/>
    </location>
</feature>
<feature type="region of interest" description="Disordered" evidence="1">
    <location>
        <begin position="1693"/>
        <end position="1830"/>
    </location>
</feature>
<dbReference type="InterPro" id="IPR000477">
    <property type="entry name" value="RT_dom"/>
</dbReference>
<feature type="compositionally biased region" description="Low complexity" evidence="1">
    <location>
        <begin position="983"/>
        <end position="999"/>
    </location>
</feature>
<feature type="compositionally biased region" description="Basic and acidic residues" evidence="1">
    <location>
        <begin position="1749"/>
        <end position="1759"/>
    </location>
</feature>
<sequence length="1830" mass="203316">MQVLLPALRGQPPLDTVDVWFFQEVTAPEGTGFESDKHWRLVTGRTKDDWRGLAIAFRASLGTHCHTQVSRAGLSTCIKQARQPRTGLLNYHLPHHATVDQTQEQLHALGDHKAIRMRFVAMGMDANEAFRARGHQPLATSARGEALLQWLATMRLKLPPQDLEKPTHFPYNEAFRPRRIDYVAIRGRIAEGHHIGDHRDIPSSDHEAVLIVLQGDQPSSAPAKQAPAWGPRPLRFPPVPEDQVQSILQPHGDIHRGLQEAAMAVTTTRTSARYRESVDLKKLRRQAQVTPPGTERRSAWKAVLRKRKEEHKAWMRQLVKQAGERSWASYRELKTQRRPHKSREAKITDDPDWKESLLIHFKGIFAKEDPSAVRRTAKALHDQLTKQCKVMAWNPFREDELRPIMAKWKNNKSTGTDRISLEAVRYISLTRGGLGRLLWLLNDILYVSCPRGWTMAWLFSCLREKFWIIKLDVRKAFDSISQQYLSTLVKEKIGDTLPWEARAWLQVIGARGFRVAFGEETLPVDQTNGVRQGSPDSPSLFSAGIGEAIDQVRRDMEAHEIRGDHPRLPPAPFGIGAFMDDTYVWGANKAWVQQCLHEVVKRFAERGLEINPKKTMVICSTADGGSFTIGGQTVSSLGPEAIMPVLGSPVTFVNAPGALVGEMQHRARKSFHANKQLLCCVEAKLDDRLRSSITLLRSAALWACETWPISDYLLRAANSLQYHYVREIIGRKRKPQEEWTSWNQRSLREARLVVHRNKACGGRWSTFILRVRWQLLGHVARHPGPTREILSWRNLEWWRAEQQLPDRVRAKHPHQYNTQLDDERKVAKVAGDGWQQAQPHQGTPKPPPEHLRQVTSPQQEGQAAAAAGMQPQNQPKEGPPKPRQPPPPDFSHSQPTALYRQVFGYDRDPPLQQETHTATAETPGQETGTEPEDTMAAAATEGPQQSTEDAWERLRASLQHLDTDPIYSGDKAGAGTQARDANAPQRRATTSTAAPAAAHGGASLPMEIVLIHGDVSGWWLWLPRPSLPAPGVQRRQVSRWPHRSPHREDHTTKQATQAQQQAEERMDATQPHVAASRTASQPSHTTSIEGAPIRAKAPPNEDPTSKEGTRAKERAQQRHQPAEAANRTHQGDERARPRQGTRPRGPGSVLPHQHPTGSTRVAATPTARAHRRNSEAVHVPPNFAQVTWLDSGVPPTFPPSLPLQAYSQMLCLYRGSGRWDLRILSTSPDAEPFLAQGIYPQVLYAPGPTRHEQWFPVGAGLVATPLGDVALASRQRWGLTSSLMPAAWLIQVDQTRRRAHGEPEIPGEVELRRGESFLIIWEEDGWTLFERYPGDVAAWTTTVMPAGTEVSHHNHILLPEQRVHDGDVPRAQDPNASSSQARGQRSGESPPHKAAPPQPPSSSASSGNRSERAWASDDGGGQQHGDYDRTELMQRTTPQPRRGASPNKPPTHLPAAAAAPRGEAHDRSEPPATAAHPLFGAPSTQTQEEMLAVAMLVETGQADRVPWTGGRNPCTSTPEATVPEATLPSQQQPEEPGTSPSRKHRRTSQPQQRPDQEPGTMTSPQHEQGQNSTATAPQQRIPAHLPPSSGQLWHEQGPEITAAAPQQRIPAIPRTTAAQDRGQASAPSMQQAQQAPQEHETSAYMVLRAQQLITQLMPTLVGDQVPLTAEALGQLQQWSRGLWGHNVQLVEDTGPDTCNSLQETVPWNPPQPTRGTTEQAPPEPRVPSRQISGAAGQAPTELWTPAGEQSKRREERGNHGDCSLSSADMPGTETEDEAFGLTRRRRSAATGTRRRRAATEPREPGTDATVAGDEHSSHRRRRLHAVMSDD</sequence>
<dbReference type="EMBL" id="LSRX01000443">
    <property type="protein sequence ID" value="OLP97163.1"/>
    <property type="molecule type" value="Genomic_DNA"/>
</dbReference>
<dbReference type="InterPro" id="IPR036691">
    <property type="entry name" value="Endo/exonu/phosph_ase_sf"/>
</dbReference>
<evidence type="ECO:0000256" key="1">
    <source>
        <dbReference type="SAM" id="MobiDB-lite"/>
    </source>
</evidence>
<dbReference type="PROSITE" id="PS50878">
    <property type="entry name" value="RT_POL"/>
    <property type="match status" value="1"/>
</dbReference>
<comment type="caution">
    <text evidence="3">The sequence shown here is derived from an EMBL/GenBank/DDBJ whole genome shotgun (WGS) entry which is preliminary data.</text>
</comment>
<dbReference type="Pfam" id="PF00078">
    <property type="entry name" value="RVT_1"/>
    <property type="match status" value="1"/>
</dbReference>
<feature type="region of interest" description="Disordered" evidence="1">
    <location>
        <begin position="1029"/>
        <end position="1176"/>
    </location>
</feature>
<feature type="compositionally biased region" description="Basic and acidic residues" evidence="1">
    <location>
        <begin position="1103"/>
        <end position="1116"/>
    </location>
</feature>
<feature type="compositionally biased region" description="Polar residues" evidence="1">
    <location>
        <begin position="1077"/>
        <end position="1088"/>
    </location>
</feature>
<feature type="compositionally biased region" description="Basic residues" evidence="1">
    <location>
        <begin position="1036"/>
        <end position="1045"/>
    </location>
</feature>
<evidence type="ECO:0000313" key="3">
    <source>
        <dbReference type="EMBL" id="OLP97163.1"/>
    </source>
</evidence>
<feature type="region of interest" description="Disordered" evidence="1">
    <location>
        <begin position="1365"/>
        <end position="1593"/>
    </location>
</feature>
<dbReference type="Gene3D" id="3.60.10.10">
    <property type="entry name" value="Endonuclease/exonuclease/phosphatase"/>
    <property type="match status" value="1"/>
</dbReference>
<feature type="compositionally biased region" description="Polar residues" evidence="1">
    <location>
        <begin position="1548"/>
        <end position="1578"/>
    </location>
</feature>
<gene>
    <name evidence="3" type="ORF">AK812_SmicGene20498</name>
</gene>
<reference evidence="3 4" key="1">
    <citation type="submission" date="2016-02" db="EMBL/GenBank/DDBJ databases">
        <title>Genome analysis of coral dinoflagellate symbionts highlights evolutionary adaptations to a symbiotic lifestyle.</title>
        <authorList>
            <person name="Aranda M."/>
            <person name="Li Y."/>
            <person name="Liew Y.J."/>
            <person name="Baumgarten S."/>
            <person name="Simakov O."/>
            <person name="Wilson M."/>
            <person name="Piel J."/>
            <person name="Ashoor H."/>
            <person name="Bougouffa S."/>
            <person name="Bajic V.B."/>
            <person name="Ryu T."/>
            <person name="Ravasi T."/>
            <person name="Bayer T."/>
            <person name="Micklem G."/>
            <person name="Kim H."/>
            <person name="Bhak J."/>
            <person name="Lajeunesse T.C."/>
            <person name="Voolstra C.R."/>
        </authorList>
    </citation>
    <scope>NUCLEOTIDE SEQUENCE [LARGE SCALE GENOMIC DNA]</scope>
    <source>
        <strain evidence="3 4">CCMP2467</strain>
    </source>
</reference>
<organism evidence="3 4">
    <name type="scientific">Symbiodinium microadriaticum</name>
    <name type="common">Dinoflagellate</name>
    <name type="synonym">Zooxanthella microadriatica</name>
    <dbReference type="NCBI Taxonomy" id="2951"/>
    <lineage>
        <taxon>Eukaryota</taxon>
        <taxon>Sar</taxon>
        <taxon>Alveolata</taxon>
        <taxon>Dinophyceae</taxon>
        <taxon>Suessiales</taxon>
        <taxon>Symbiodiniaceae</taxon>
        <taxon>Symbiodinium</taxon>
    </lineage>
</organism>
<evidence type="ECO:0000259" key="2">
    <source>
        <dbReference type="PROSITE" id="PS50878"/>
    </source>
</evidence>
<keyword evidence="4" id="KW-1185">Reference proteome</keyword>
<name>A0A1Q9DPR0_SYMMI</name>
<evidence type="ECO:0000313" key="4">
    <source>
        <dbReference type="Proteomes" id="UP000186817"/>
    </source>
</evidence>
<feature type="compositionally biased region" description="Basic residues" evidence="1">
    <location>
        <begin position="1782"/>
        <end position="1796"/>
    </location>
</feature>
<feature type="compositionally biased region" description="Low complexity" evidence="1">
    <location>
        <begin position="1138"/>
        <end position="1147"/>
    </location>
</feature>
<feature type="compositionally biased region" description="Low complexity" evidence="1">
    <location>
        <begin position="857"/>
        <end position="876"/>
    </location>
</feature>
<feature type="compositionally biased region" description="Polar residues" evidence="1">
    <location>
        <begin position="1374"/>
        <end position="1387"/>
    </location>
</feature>
<dbReference type="SUPFAM" id="SSF56672">
    <property type="entry name" value="DNA/RNA polymerases"/>
    <property type="match status" value="1"/>
</dbReference>
<feature type="compositionally biased region" description="Low complexity" evidence="1">
    <location>
        <begin position="917"/>
        <end position="928"/>
    </location>
</feature>
<dbReference type="InterPro" id="IPR043502">
    <property type="entry name" value="DNA/RNA_pol_sf"/>
</dbReference>
<feature type="region of interest" description="Disordered" evidence="1">
    <location>
        <begin position="907"/>
        <end position="950"/>
    </location>
</feature>
<dbReference type="SUPFAM" id="SSF56219">
    <property type="entry name" value="DNase I-like"/>
    <property type="match status" value="1"/>
</dbReference>
<feature type="region of interest" description="Disordered" evidence="1">
    <location>
        <begin position="830"/>
        <end position="894"/>
    </location>
</feature>
<dbReference type="Proteomes" id="UP000186817">
    <property type="component" value="Unassembled WGS sequence"/>
</dbReference>
<protein>
    <submittedName>
        <fullName evidence="3">Retrovirus-related Pol polyprotein from type-1 retrotransposable element R2</fullName>
    </submittedName>
</protein>
<feature type="compositionally biased region" description="Polar residues" evidence="1">
    <location>
        <begin position="1696"/>
        <end position="1705"/>
    </location>
</feature>
<feature type="domain" description="Reverse transcriptase" evidence="2">
    <location>
        <begin position="397"/>
        <end position="650"/>
    </location>
</feature>
<feature type="region of interest" description="Disordered" evidence="1">
    <location>
        <begin position="962"/>
        <end position="999"/>
    </location>
</feature>
<accession>A0A1Q9DPR0</accession>
<proteinExistence type="predicted"/>